<evidence type="ECO:0000313" key="2">
    <source>
        <dbReference type="Proteomes" id="UP000249135"/>
    </source>
</evidence>
<feature type="non-terminal residue" evidence="1">
    <location>
        <position position="1"/>
    </location>
</feature>
<dbReference type="EMBL" id="QFPP01000478">
    <property type="protein sequence ID" value="PZQ65914.1"/>
    <property type="molecule type" value="Genomic_DNA"/>
</dbReference>
<protein>
    <submittedName>
        <fullName evidence="1">LysR family transcriptional regulator</fullName>
    </submittedName>
</protein>
<dbReference type="Proteomes" id="UP000249135">
    <property type="component" value="Unassembled WGS sequence"/>
</dbReference>
<dbReference type="Gene3D" id="3.40.190.10">
    <property type="entry name" value="Periplasmic binding protein-like II"/>
    <property type="match status" value="2"/>
</dbReference>
<gene>
    <name evidence="1" type="ORF">DI563_25120</name>
</gene>
<sequence length="97" mass="10831">WEPWLRLMGLGELHMKSTLRFSHYTDAVAAAVAGQGVVIGRLPLLQDLVRDGRLVSPFGDGASSQRGQFVELSRRGARNPDALDFVRWLRTEAEQAR</sequence>
<dbReference type="AlphaFoldDB" id="A0A2W5PLN7"/>
<proteinExistence type="predicted"/>
<name>A0A2W5PLN7_VARPD</name>
<accession>A0A2W5PLN7</accession>
<dbReference type="SUPFAM" id="SSF53850">
    <property type="entry name" value="Periplasmic binding protein-like II"/>
    <property type="match status" value="1"/>
</dbReference>
<comment type="caution">
    <text evidence="1">The sequence shown here is derived from an EMBL/GenBank/DDBJ whole genome shotgun (WGS) entry which is preliminary data.</text>
</comment>
<reference evidence="1 2" key="1">
    <citation type="submission" date="2017-08" db="EMBL/GenBank/DDBJ databases">
        <title>Infants hospitalized years apart are colonized by the same room-sourced microbial strains.</title>
        <authorList>
            <person name="Brooks B."/>
            <person name="Olm M.R."/>
            <person name="Firek B.A."/>
            <person name="Baker R."/>
            <person name="Thomas B.C."/>
            <person name="Morowitz M.J."/>
            <person name="Banfield J.F."/>
        </authorList>
    </citation>
    <scope>NUCLEOTIDE SEQUENCE [LARGE SCALE GENOMIC DNA]</scope>
    <source>
        <strain evidence="1">S2_005_003_R2_41</strain>
    </source>
</reference>
<organism evidence="1 2">
    <name type="scientific">Variovorax paradoxus</name>
    <dbReference type="NCBI Taxonomy" id="34073"/>
    <lineage>
        <taxon>Bacteria</taxon>
        <taxon>Pseudomonadati</taxon>
        <taxon>Pseudomonadota</taxon>
        <taxon>Betaproteobacteria</taxon>
        <taxon>Burkholderiales</taxon>
        <taxon>Comamonadaceae</taxon>
        <taxon>Variovorax</taxon>
    </lineage>
</organism>
<evidence type="ECO:0000313" key="1">
    <source>
        <dbReference type="EMBL" id="PZQ65914.1"/>
    </source>
</evidence>